<reference evidence="5 6" key="1">
    <citation type="submission" date="2019-04" db="EMBL/GenBank/DDBJ databases">
        <title>Annotation for the trematode Fasciola gigantica.</title>
        <authorList>
            <person name="Choi Y.-J."/>
        </authorList>
    </citation>
    <scope>NUCLEOTIDE SEQUENCE [LARGE SCALE GENOMIC DNA]</scope>
    <source>
        <strain evidence="5">Uganda_cow_1</strain>
    </source>
</reference>
<feature type="region of interest" description="Disordered" evidence="3">
    <location>
        <begin position="1432"/>
        <end position="1466"/>
    </location>
</feature>
<dbReference type="Proteomes" id="UP000316759">
    <property type="component" value="Unassembled WGS sequence"/>
</dbReference>
<feature type="compositionally biased region" description="Polar residues" evidence="3">
    <location>
        <begin position="1040"/>
        <end position="1050"/>
    </location>
</feature>
<dbReference type="InterPro" id="IPR040214">
    <property type="entry name" value="BRD10"/>
</dbReference>
<feature type="compositionally biased region" description="Basic residues" evidence="3">
    <location>
        <begin position="616"/>
        <end position="636"/>
    </location>
</feature>
<dbReference type="InterPro" id="IPR056522">
    <property type="entry name" value="KIAA2026_hel"/>
</dbReference>
<sequence>MSTSGDEKRSEVALAKELFDSFMSRSLAQLTYPFMEEVDPEALGLKDYRTIVTEPMWLKRMGEKFDRGEYQNIREFVCDFRLMLLNCYRYNGVASRIGRMAEKMELLFEQKLQLMPPDIRAKASIQATLGSGTAEDELSECGLTRRRSSSRLFVSGDCRQLTPMRSIMEELEHTIQPGGGGVTDSLITGTNDASGSITGLVSQSLSSATSSEERVAILVSRLSLWRVRRQEEALLSSWSTWWTEQNGPAGQKITDHTPELLEAYQFLWLSDPFLGISDALAYCNRHTQPDWLITQQSCDQNTRGLCLLDLELALSVAPQASQLLATCMTILLATPKERNQFVTALSNMGTSNSSEESITDTSSSTYGQRRSRPGTSRVLLTSVKPLPYQSWERRLATRVESWYRVLWDRGKGRLLSTTRRLGLPAHFFRVCGTRVSPLEQNRFHELSVYQRIQIFHALCENTLVHFYYSKHRIWRHYKSCCPPVHTQKRVFDNLRHSLDKSADWDAARPVTLGTDLFEDVVYVHFPGMLDGENATRCRVYRLHRIRSDPVDIHEGDHPSVTLSVPSPEPDLSKSDSVAVADSSNTNTVVSQELSSADFNGEATSELTKSVAFSHPARGRRPNRGKRSRLLSRRGGSRRSETGGSKAESELEQHNLLVAEWGLPVPGPVGRLPNWLDPSLARSVCRRWFGIVQRMEAEYATAATAASSNEEVEKPKSGRKIVTTSSSATTSAVRLADTSLLDELASYPILSLGRGRVNTVGLCCGSKRGRGRGRGRGVSSNSCSSVSTTPFLGFAKLDDAQVEKMLANEPALTPSPLATLNGLSQRYLSLQHGRGFALSNRAGSKSGLESRNSSTVDLEHLPTADIEGGEPEERRSRSASSSSSSRSASVQSSRAGSANPHSGRLQKEPKQEQPLNDEDTEMTEEQNRESVNGDADSPNEEQDALRRSDLPSKNPNGPTKEDMNSQNKRSDIGLTENTLESTKSDDIHTLGFEECVGNLKTPHSPTSKPVENIQMPKKKEPVENISSQNTFKSEYQDVKSTDLNNSSSCVSRTPPKEGSTPKQSAESLSVDQPDKIKNPLAVEQSKCSDSNNETKQTGTIKSTEPVEKSGQPSSEDEDVKDDGDEDEPVEDLITEPSKDDFMLVAQDKIQLDTLIGRLRSVLRVAKAQLAKMEDETPVSQSNATEQLSSSDSTSVVGSPCSLGTCPSDSDSSLSSVSSNVLGARSDSQGPVKPKRRARSKQVLRTNDNPDPRRKRYETAISAMKELISNLQTLYKTNAPTHLACEDAKQLVRLRLRKDVESWTLKENKRLQEITKKNVNSPLSETSDPVTQQADLAKERAERLQRREQLRSRNLDDSDSDSQSAAWMVHDSTASGGNETTSHPPEFSPIRSGTWPVNPKLPILRISKDTGKPLQPQLRPAQSTALTNTVIPELHSAHSGSGDGGPLSPPAASGCLSRPTKSPSVLPASISEATRIRYRLMPPVYTVRPQTACYPAAAVRPNCGFPISSIPNGAPTPHASISTSHTPPTKPLTSPSTTPTRKVYRVSDYLFTDDAMPVRLEPNGTLHPLPIESVPANLRQVARQMIARYKQQQQQQQQSSQSQVPKQIQSQNPNTATTTSATQKCVTVTMGQSTP</sequence>
<feature type="region of interest" description="Disordered" evidence="3">
    <location>
        <begin position="1589"/>
        <end position="1633"/>
    </location>
</feature>
<feature type="compositionally biased region" description="Polar residues" evidence="3">
    <location>
        <begin position="1084"/>
        <end position="1101"/>
    </location>
</feature>
<feature type="compositionally biased region" description="Polar residues" evidence="3">
    <location>
        <begin position="1176"/>
        <end position="1186"/>
    </location>
</feature>
<evidence type="ECO:0000256" key="2">
    <source>
        <dbReference type="PROSITE-ProRule" id="PRU00035"/>
    </source>
</evidence>
<proteinExistence type="predicted"/>
<dbReference type="EMBL" id="SUNJ01000420">
    <property type="protein sequence ID" value="TPP67672.1"/>
    <property type="molecule type" value="Genomic_DNA"/>
</dbReference>
<dbReference type="Pfam" id="PF00439">
    <property type="entry name" value="Bromodomain"/>
    <property type="match status" value="1"/>
</dbReference>
<feature type="compositionally biased region" description="Low complexity" evidence="3">
    <location>
        <begin position="877"/>
        <end position="897"/>
    </location>
</feature>
<dbReference type="OrthoDB" id="1870062at2759"/>
<feature type="region of interest" description="Disordered" evidence="3">
    <location>
        <begin position="606"/>
        <end position="649"/>
    </location>
</feature>
<feature type="compositionally biased region" description="Basic residues" evidence="3">
    <location>
        <begin position="1231"/>
        <end position="1240"/>
    </location>
</feature>
<feature type="region of interest" description="Disordered" evidence="3">
    <location>
        <begin position="838"/>
        <end position="1139"/>
    </location>
</feature>
<feature type="region of interest" description="Disordered" evidence="3">
    <location>
        <begin position="1512"/>
        <end position="1537"/>
    </location>
</feature>
<comment type="caution">
    <text evidence="5">The sequence shown here is derived from an EMBL/GenBank/DDBJ whole genome shotgun (WGS) entry which is preliminary data.</text>
</comment>
<dbReference type="PROSITE" id="PS50014">
    <property type="entry name" value="BROMODOMAIN_2"/>
    <property type="match status" value="1"/>
</dbReference>
<dbReference type="PANTHER" id="PTHR31095">
    <property type="entry name" value="RIKEN CDNA 9930021J03 GENE"/>
    <property type="match status" value="1"/>
</dbReference>
<evidence type="ECO:0000256" key="1">
    <source>
        <dbReference type="ARBA" id="ARBA00023117"/>
    </source>
</evidence>
<feature type="region of interest" description="Disordered" evidence="3">
    <location>
        <begin position="346"/>
        <end position="374"/>
    </location>
</feature>
<dbReference type="PANTHER" id="PTHR31095:SF3">
    <property type="entry name" value="RIKEN CDNA 9930021J03 GENE"/>
    <property type="match status" value="1"/>
</dbReference>
<dbReference type="Gene3D" id="1.20.920.10">
    <property type="entry name" value="Bromodomain-like"/>
    <property type="match status" value="1"/>
</dbReference>
<feature type="domain" description="Bromo" evidence="4">
    <location>
        <begin position="26"/>
        <end position="98"/>
    </location>
</feature>
<evidence type="ECO:0000256" key="3">
    <source>
        <dbReference type="SAM" id="MobiDB-lite"/>
    </source>
</evidence>
<dbReference type="InterPro" id="IPR018359">
    <property type="entry name" value="Bromodomain_CS"/>
</dbReference>
<feature type="region of interest" description="Disordered" evidence="3">
    <location>
        <begin position="1170"/>
        <end position="1252"/>
    </location>
</feature>
<organism evidence="5 6">
    <name type="scientific">Fasciola gigantica</name>
    <name type="common">Giant liver fluke</name>
    <dbReference type="NCBI Taxonomy" id="46835"/>
    <lineage>
        <taxon>Eukaryota</taxon>
        <taxon>Metazoa</taxon>
        <taxon>Spiralia</taxon>
        <taxon>Lophotrochozoa</taxon>
        <taxon>Platyhelminthes</taxon>
        <taxon>Trematoda</taxon>
        <taxon>Digenea</taxon>
        <taxon>Plagiorchiida</taxon>
        <taxon>Echinostomata</taxon>
        <taxon>Echinostomatoidea</taxon>
        <taxon>Fasciolidae</taxon>
        <taxon>Fasciola</taxon>
    </lineage>
</organism>
<feature type="compositionally biased region" description="Polar residues" evidence="3">
    <location>
        <begin position="840"/>
        <end position="855"/>
    </location>
</feature>
<feature type="compositionally biased region" description="Low complexity" evidence="3">
    <location>
        <begin position="1520"/>
        <end position="1537"/>
    </location>
</feature>
<dbReference type="STRING" id="46835.A0A504Z0J0"/>
<dbReference type="PROSITE" id="PS00633">
    <property type="entry name" value="BROMODOMAIN_1"/>
    <property type="match status" value="1"/>
</dbReference>
<dbReference type="InterPro" id="IPR001487">
    <property type="entry name" value="Bromodomain"/>
</dbReference>
<dbReference type="InterPro" id="IPR036427">
    <property type="entry name" value="Bromodomain-like_sf"/>
</dbReference>
<dbReference type="Pfam" id="PF23450">
    <property type="entry name" value="KIAA2026_hel"/>
    <property type="match status" value="1"/>
</dbReference>
<protein>
    <submittedName>
        <fullName evidence="5">Bromodomain testis-specific protein</fullName>
    </submittedName>
</protein>
<feature type="compositionally biased region" description="Low complexity" evidence="3">
    <location>
        <begin position="574"/>
        <end position="583"/>
    </location>
</feature>
<dbReference type="SUPFAM" id="SSF47370">
    <property type="entry name" value="Bromodomain"/>
    <property type="match status" value="1"/>
</dbReference>
<accession>A0A504Z0J0</accession>
<keyword evidence="1 2" id="KW-0103">Bromodomain</keyword>
<feature type="compositionally biased region" description="Polar residues" evidence="3">
    <location>
        <begin position="1059"/>
        <end position="1069"/>
    </location>
</feature>
<feature type="compositionally biased region" description="Polar residues" evidence="3">
    <location>
        <begin position="1610"/>
        <end position="1633"/>
    </location>
</feature>
<evidence type="ECO:0000259" key="4">
    <source>
        <dbReference type="PROSITE" id="PS50014"/>
    </source>
</evidence>
<feature type="compositionally biased region" description="Low complexity" evidence="3">
    <location>
        <begin position="1187"/>
        <end position="1220"/>
    </location>
</feature>
<feature type="compositionally biased region" description="Acidic residues" evidence="3">
    <location>
        <begin position="1113"/>
        <end position="1132"/>
    </location>
</feature>
<dbReference type="PRINTS" id="PR00503">
    <property type="entry name" value="BROMODOMAIN"/>
</dbReference>
<feature type="compositionally biased region" description="Basic and acidic residues" evidence="3">
    <location>
        <begin position="1342"/>
        <end position="1354"/>
    </location>
</feature>
<feature type="compositionally biased region" description="Low complexity" evidence="3">
    <location>
        <begin position="350"/>
        <end position="365"/>
    </location>
</feature>
<feature type="compositionally biased region" description="Acidic residues" evidence="3">
    <location>
        <begin position="914"/>
        <end position="923"/>
    </location>
</feature>
<dbReference type="SMART" id="SM00297">
    <property type="entry name" value="BROMO"/>
    <property type="match status" value="1"/>
</dbReference>
<feature type="region of interest" description="Disordered" evidence="3">
    <location>
        <begin position="1342"/>
        <end position="1392"/>
    </location>
</feature>
<evidence type="ECO:0000313" key="6">
    <source>
        <dbReference type="Proteomes" id="UP000316759"/>
    </source>
</evidence>
<keyword evidence="6" id="KW-1185">Reference proteome</keyword>
<evidence type="ECO:0000313" key="5">
    <source>
        <dbReference type="EMBL" id="TPP67672.1"/>
    </source>
</evidence>
<feature type="compositionally biased region" description="Basic and acidic residues" evidence="3">
    <location>
        <begin position="958"/>
        <end position="970"/>
    </location>
</feature>
<feature type="compositionally biased region" description="Low complexity" evidence="3">
    <location>
        <begin position="1589"/>
        <end position="1609"/>
    </location>
</feature>
<gene>
    <name evidence="5" type="ORF">FGIG_06593</name>
</gene>
<feature type="region of interest" description="Disordered" evidence="3">
    <location>
        <begin position="550"/>
        <end position="592"/>
    </location>
</feature>
<feature type="compositionally biased region" description="Polar residues" evidence="3">
    <location>
        <begin position="1023"/>
        <end position="1032"/>
    </location>
</feature>
<feature type="compositionally biased region" description="Polar residues" evidence="3">
    <location>
        <begin position="1370"/>
        <end position="1381"/>
    </location>
</feature>
<name>A0A504Z0J0_FASGI</name>